<dbReference type="Proteomes" id="UP001168380">
    <property type="component" value="Unassembled WGS sequence"/>
</dbReference>
<dbReference type="InterPro" id="IPR016186">
    <property type="entry name" value="C-type_lectin-like/link_sf"/>
</dbReference>
<organism evidence="3 4">
    <name type="scientific">Gilvimarinus algae</name>
    <dbReference type="NCBI Taxonomy" id="3058037"/>
    <lineage>
        <taxon>Bacteria</taxon>
        <taxon>Pseudomonadati</taxon>
        <taxon>Pseudomonadota</taxon>
        <taxon>Gammaproteobacteria</taxon>
        <taxon>Cellvibrionales</taxon>
        <taxon>Cellvibrionaceae</taxon>
        <taxon>Gilvimarinus</taxon>
    </lineage>
</organism>
<evidence type="ECO:0000256" key="1">
    <source>
        <dbReference type="SAM" id="Phobius"/>
    </source>
</evidence>
<comment type="caution">
    <text evidence="3">The sequence shown here is derived from an EMBL/GenBank/DDBJ whole genome shotgun (WGS) entry which is preliminary data.</text>
</comment>
<keyword evidence="4" id="KW-1185">Reference proteome</keyword>
<keyword evidence="2" id="KW-0732">Signal</keyword>
<reference evidence="3" key="1">
    <citation type="submission" date="2023-07" db="EMBL/GenBank/DDBJ databases">
        <title>Gilvimarinus algae sp. nov., isolated from the surface of Kelp.</title>
        <authorList>
            <person name="Sun Y.Y."/>
            <person name="Gong Y."/>
            <person name="Du Z.J."/>
        </authorList>
    </citation>
    <scope>NUCLEOTIDE SEQUENCE</scope>
    <source>
        <strain evidence="3">SDUM040014</strain>
    </source>
</reference>
<feature type="signal peptide" evidence="2">
    <location>
        <begin position="1"/>
        <end position="22"/>
    </location>
</feature>
<dbReference type="RefSeq" id="WP_302711724.1">
    <property type="nucleotide sequence ID" value="NZ_JAULRT010000035.1"/>
</dbReference>
<gene>
    <name evidence="3" type="ORF">QWI16_05365</name>
</gene>
<evidence type="ECO:0008006" key="5">
    <source>
        <dbReference type="Google" id="ProtNLM"/>
    </source>
</evidence>
<keyword evidence="1" id="KW-0472">Membrane</keyword>
<name>A0ABT8TDF4_9GAMM</name>
<proteinExistence type="predicted"/>
<evidence type="ECO:0000313" key="4">
    <source>
        <dbReference type="Proteomes" id="UP001168380"/>
    </source>
</evidence>
<keyword evidence="1" id="KW-0812">Transmembrane</keyword>
<dbReference type="PROSITE" id="PS51257">
    <property type="entry name" value="PROKAR_LIPOPROTEIN"/>
    <property type="match status" value="1"/>
</dbReference>
<accession>A0ABT8TDF4</accession>
<protein>
    <recommendedName>
        <fullName evidence="5">IPTL-CTERM protein sorting domain-containing protein</fullName>
    </recommendedName>
</protein>
<keyword evidence="1" id="KW-1133">Transmembrane helix</keyword>
<sequence length="298" mass="30315">MKNKIIAVAFFSIASFSCSSYADVRLWVSSDTIDGSIGGRAALDTHCDTDSNKPTVAGSTTRAFISVDGADEIRDMATNYSIPTAEPILRSDGVTQIASDFQALLNTGVTNLDNSVGTPTLVWTASSNDGAVTANSCVGWTATGMNLATRGDGNSTSISYLDVSSPSACINTFSTYCITYTSTATVGGTVSGLSGSVTLQNNGADDLVVLADGPFAFSTPLPVGASYDVTVLSQPVGQSCSVSGGNGTVSGGAVTSVSVTCSASVPSRVAPLPVFSMPGLLLLASIMAALGVYYRRGR</sequence>
<evidence type="ECO:0000313" key="3">
    <source>
        <dbReference type="EMBL" id="MDO3381594.1"/>
    </source>
</evidence>
<dbReference type="EMBL" id="JAULRT010000035">
    <property type="protein sequence ID" value="MDO3381594.1"/>
    <property type="molecule type" value="Genomic_DNA"/>
</dbReference>
<feature type="transmembrane region" description="Helical" evidence="1">
    <location>
        <begin position="274"/>
        <end position="294"/>
    </location>
</feature>
<evidence type="ECO:0000256" key="2">
    <source>
        <dbReference type="SAM" id="SignalP"/>
    </source>
</evidence>
<dbReference type="Gene3D" id="3.10.100.10">
    <property type="entry name" value="Mannose-Binding Protein A, subunit A"/>
    <property type="match status" value="1"/>
</dbReference>
<feature type="chain" id="PRO_5046705895" description="IPTL-CTERM protein sorting domain-containing protein" evidence="2">
    <location>
        <begin position="23"/>
        <end position="298"/>
    </location>
</feature>